<gene>
    <name evidence="2" type="ORF">AD929_11660</name>
</gene>
<dbReference type="Proteomes" id="UP000075573">
    <property type="component" value="Unassembled WGS sequence"/>
</dbReference>
<evidence type="ECO:0000256" key="1">
    <source>
        <dbReference type="SAM" id="MobiDB-lite"/>
    </source>
</evidence>
<feature type="region of interest" description="Disordered" evidence="1">
    <location>
        <begin position="1"/>
        <end position="23"/>
    </location>
</feature>
<dbReference type="EMBL" id="LHZB01000117">
    <property type="protein sequence ID" value="KXV00283.1"/>
    <property type="molecule type" value="Genomic_DNA"/>
</dbReference>
<sequence>MTRKLSLSAELPPVSDDRPKLPDGCSWQEDGSVLLVLSRPVSFSETSGGGTRKVDVSDLVFQELTAGDVIDSSEYRTGGTRTLFLLCASTGRRGPAGETLLRGMAARDYQKAVKILDVFTSDGPQTGTSA</sequence>
<evidence type="ECO:0008006" key="4">
    <source>
        <dbReference type="Google" id="ProtNLM"/>
    </source>
</evidence>
<comment type="caution">
    <text evidence="2">The sequence shown here is derived from an EMBL/GenBank/DDBJ whole genome shotgun (WGS) entry which is preliminary data.</text>
</comment>
<protein>
    <recommendedName>
        <fullName evidence="4">Phage protein</fullName>
    </recommendedName>
</protein>
<reference evidence="2 3" key="1">
    <citation type="submission" date="2015-06" db="EMBL/GenBank/DDBJ databases">
        <title>Improved classification and identification of acetic acid bacteria using matrix-assisted laser desorption/ionization time-of-flight mass spectrometry; Gluconobacter nephelii and Gluconobacter uchimurae are later heterotypic synonyms of Gluconobacter japonicus and Gluconobacter oxydans, respectively.</title>
        <authorList>
            <person name="Li L."/>
            <person name="Cleenwerck I."/>
            <person name="De Vuyst L."/>
            <person name="Vandamme P."/>
        </authorList>
    </citation>
    <scope>NUCLEOTIDE SEQUENCE [LARGE SCALE GENOMIC DNA]</scope>
    <source>
        <strain evidence="2 3">LMG 1764</strain>
    </source>
</reference>
<dbReference type="AlphaFoldDB" id="A0A149QSJ9"/>
<evidence type="ECO:0000313" key="2">
    <source>
        <dbReference type="EMBL" id="KXV00283.1"/>
    </source>
</evidence>
<dbReference type="RefSeq" id="WP_062497079.1">
    <property type="nucleotide sequence ID" value="NZ_LHZB01000117.1"/>
</dbReference>
<organism evidence="2 3">
    <name type="scientific">Gluconobacter potus</name>
    <dbReference type="NCBI Taxonomy" id="2724927"/>
    <lineage>
        <taxon>Bacteria</taxon>
        <taxon>Pseudomonadati</taxon>
        <taxon>Pseudomonadota</taxon>
        <taxon>Alphaproteobacteria</taxon>
        <taxon>Acetobacterales</taxon>
        <taxon>Acetobacteraceae</taxon>
        <taxon>Gluconobacter</taxon>
    </lineage>
</organism>
<accession>A0A149QSJ9</accession>
<evidence type="ECO:0000313" key="3">
    <source>
        <dbReference type="Proteomes" id="UP000075573"/>
    </source>
</evidence>
<name>A0A149QSJ9_9PROT</name>
<dbReference type="PATRIC" id="fig|442.7.peg.2204"/>
<proteinExistence type="predicted"/>